<organism evidence="1 2">
    <name type="scientific">Neobacillus piezotolerans</name>
    <dbReference type="NCBI Taxonomy" id="2259171"/>
    <lineage>
        <taxon>Bacteria</taxon>
        <taxon>Bacillati</taxon>
        <taxon>Bacillota</taxon>
        <taxon>Bacilli</taxon>
        <taxon>Bacillales</taxon>
        <taxon>Bacillaceae</taxon>
        <taxon>Neobacillus</taxon>
    </lineage>
</organism>
<evidence type="ECO:0000313" key="2">
    <source>
        <dbReference type="Proteomes" id="UP000257144"/>
    </source>
</evidence>
<reference evidence="1 2" key="1">
    <citation type="submission" date="2018-07" db="EMBL/GenBank/DDBJ databases">
        <title>Bacillus sp. YLB-04 draft genome sequence.</title>
        <authorList>
            <person name="Yu L."/>
            <person name="Tang X."/>
        </authorList>
    </citation>
    <scope>NUCLEOTIDE SEQUENCE [LARGE SCALE GENOMIC DNA]</scope>
    <source>
        <strain evidence="1 2">YLB-04</strain>
    </source>
</reference>
<accession>A0A3D8GMU3</accession>
<name>A0A3D8GMU3_9BACI</name>
<dbReference type="Proteomes" id="UP000257144">
    <property type="component" value="Unassembled WGS sequence"/>
</dbReference>
<sequence length="106" mass="12804">MTVTHFNHIIAYFRMRLNGVCQLFFQNRCISHPIRWIHFLLDDKIQKHLRELSFELINFLNSSLVIYVPDNAVKESDIIDFIWDDENRDIEYIQKWLLTECGSTKE</sequence>
<evidence type="ECO:0000313" key="1">
    <source>
        <dbReference type="EMBL" id="RDU35814.1"/>
    </source>
</evidence>
<proteinExistence type="predicted"/>
<dbReference type="AlphaFoldDB" id="A0A3D8GMU3"/>
<comment type="caution">
    <text evidence="1">The sequence shown here is derived from an EMBL/GenBank/DDBJ whole genome shotgun (WGS) entry which is preliminary data.</text>
</comment>
<gene>
    <name evidence="1" type="ORF">DRW41_16920</name>
</gene>
<dbReference type="EMBL" id="QNQT01000008">
    <property type="protein sequence ID" value="RDU35814.1"/>
    <property type="molecule type" value="Genomic_DNA"/>
</dbReference>
<protein>
    <submittedName>
        <fullName evidence="1">Uncharacterized protein</fullName>
    </submittedName>
</protein>
<keyword evidence="2" id="KW-1185">Reference proteome</keyword>